<dbReference type="STRING" id="331648.BST97_09845"/>
<keyword evidence="2" id="KW-0223">Dioxygenase</keyword>
<dbReference type="GO" id="GO:0004833">
    <property type="term" value="F:L-tryptophan 2,3-dioxygenase activity"/>
    <property type="evidence" value="ECO:0007669"/>
    <property type="project" value="InterPro"/>
</dbReference>
<dbReference type="GO" id="GO:0046872">
    <property type="term" value="F:metal ion binding"/>
    <property type="evidence" value="ECO:0007669"/>
    <property type="project" value="InterPro"/>
</dbReference>
<reference evidence="2 3" key="1">
    <citation type="submission" date="2016-11" db="EMBL/GenBank/DDBJ databases">
        <title>Trade-off between light-utilization and light-protection in marine flavobacteria.</title>
        <authorList>
            <person name="Kumagai Y."/>
        </authorList>
    </citation>
    <scope>NUCLEOTIDE SEQUENCE [LARGE SCALE GENOMIC DNA]</scope>
    <source>
        <strain evidence="2 3">JCM 13191</strain>
    </source>
</reference>
<keyword evidence="2" id="KW-0560">Oxidoreductase</keyword>
<dbReference type="Proteomes" id="UP000193431">
    <property type="component" value="Chromosome"/>
</dbReference>
<dbReference type="PANTHER" id="PTHR10138:SF0">
    <property type="entry name" value="TRYPTOPHAN 2,3-DIOXYGENASE"/>
    <property type="match status" value="1"/>
</dbReference>
<organism evidence="2 3">
    <name type="scientific">Nonlabens spongiae</name>
    <dbReference type="NCBI Taxonomy" id="331648"/>
    <lineage>
        <taxon>Bacteria</taxon>
        <taxon>Pseudomonadati</taxon>
        <taxon>Bacteroidota</taxon>
        <taxon>Flavobacteriia</taxon>
        <taxon>Flavobacteriales</taxon>
        <taxon>Flavobacteriaceae</taxon>
        <taxon>Nonlabens</taxon>
    </lineage>
</organism>
<gene>
    <name evidence="2" type="ORF">BST97_09845</name>
</gene>
<keyword evidence="3" id="KW-1185">Reference proteome</keyword>
<dbReference type="Pfam" id="PF03301">
    <property type="entry name" value="Trp_dioxygenase"/>
    <property type="match status" value="1"/>
</dbReference>
<dbReference type="AlphaFoldDB" id="A0A1W6MKX7"/>
<evidence type="ECO:0000313" key="2">
    <source>
        <dbReference type="EMBL" id="ARN78268.1"/>
    </source>
</evidence>
<feature type="compositionally biased region" description="Basic and acidic residues" evidence="1">
    <location>
        <begin position="172"/>
        <end position="182"/>
    </location>
</feature>
<dbReference type="GO" id="GO:0020037">
    <property type="term" value="F:heme binding"/>
    <property type="evidence" value="ECO:0007669"/>
    <property type="project" value="InterPro"/>
</dbReference>
<protein>
    <submittedName>
        <fullName evidence="2">Tryptophan 2,3-dioxygenase</fullName>
    </submittedName>
</protein>
<dbReference type="SUPFAM" id="SSF140959">
    <property type="entry name" value="Indolic compounds 2,3-dioxygenase-like"/>
    <property type="match status" value="1"/>
</dbReference>
<dbReference type="GO" id="GO:0019442">
    <property type="term" value="P:L-tryptophan catabolic process to acetyl-CoA"/>
    <property type="evidence" value="ECO:0007669"/>
    <property type="project" value="TreeGrafter"/>
</dbReference>
<evidence type="ECO:0000313" key="3">
    <source>
        <dbReference type="Proteomes" id="UP000193431"/>
    </source>
</evidence>
<dbReference type="Gene3D" id="1.20.58.480">
    <property type="match status" value="1"/>
</dbReference>
<dbReference type="InterPro" id="IPR004981">
    <property type="entry name" value="Trp_2_3_dOase"/>
</dbReference>
<dbReference type="RefSeq" id="WP_085767069.1">
    <property type="nucleotide sequence ID" value="NZ_CP019344.1"/>
</dbReference>
<name>A0A1W6MKX7_9FLAO</name>
<evidence type="ECO:0000256" key="1">
    <source>
        <dbReference type="SAM" id="MobiDB-lite"/>
    </source>
</evidence>
<proteinExistence type="predicted"/>
<accession>A0A1W6MKX7</accession>
<dbReference type="PANTHER" id="PTHR10138">
    <property type="entry name" value="TRYPTOPHAN 2,3-DIOXYGENASE"/>
    <property type="match status" value="1"/>
</dbReference>
<dbReference type="OrthoDB" id="9776847at2"/>
<dbReference type="EMBL" id="CP019344">
    <property type="protein sequence ID" value="ARN78268.1"/>
    <property type="molecule type" value="Genomic_DNA"/>
</dbReference>
<dbReference type="InterPro" id="IPR037217">
    <property type="entry name" value="Trp/Indoleamine_2_3_dOase-like"/>
</dbReference>
<dbReference type="GO" id="GO:0019441">
    <property type="term" value="P:L-tryptophan catabolic process to kynurenine"/>
    <property type="evidence" value="ECO:0007669"/>
    <property type="project" value="InterPro"/>
</dbReference>
<sequence length="337" mass="39890">MQDTLSPEITDRIKLLEEKFKNSGQDMLSYMDGLLYDTYTTYWDYIRLDTLLSLQVPSTEFPDEMIFIGYHQITELYFKLIIHEQKQIINREDLTAGYFEEKINRINRYFTVLINSFDVMIKGMEREQFLKFRMSLLPASGFQSAQFRMIELYSTDLVNLVHAGDRARFRESGKQNKVYSEEGRDESETSPTQEDLFENIYWKKGGIDRATGEKTLTLKQFEKRYTPRFLRIAKEVKASNLNQKYHQLPDSEKTERLKTALKNLDQNANVNWLLMHMGAAHRYLRKEGKAVDATGGTNWKEFLPPHFQKISFFPELWSKEEHDNWGKQWVDHVLNTK</sequence>
<feature type="region of interest" description="Disordered" evidence="1">
    <location>
        <begin position="172"/>
        <end position="192"/>
    </location>
</feature>